<dbReference type="PANTHER" id="PTHR10807:SF128">
    <property type="entry name" value="PHOSPHATIDYLINOSITOL-3,5-BISPHOSPHATE 3-PHOSPHATASE"/>
    <property type="match status" value="1"/>
</dbReference>
<evidence type="ECO:0000256" key="1">
    <source>
        <dbReference type="ARBA" id="ARBA00007471"/>
    </source>
</evidence>
<keyword evidence="4" id="KW-1185">Reference proteome</keyword>
<organism evidence="3 4">
    <name type="scientific">Oikopleura dioica</name>
    <name type="common">Tunicate</name>
    <dbReference type="NCBI Taxonomy" id="34765"/>
    <lineage>
        <taxon>Eukaryota</taxon>
        <taxon>Metazoa</taxon>
        <taxon>Chordata</taxon>
        <taxon>Tunicata</taxon>
        <taxon>Appendicularia</taxon>
        <taxon>Copelata</taxon>
        <taxon>Oikopleuridae</taxon>
        <taxon>Oikopleura</taxon>
    </lineage>
</organism>
<dbReference type="InterPro" id="IPR016130">
    <property type="entry name" value="Tyr_Pase_AS"/>
</dbReference>
<dbReference type="PROSITE" id="PS00383">
    <property type="entry name" value="TYR_PHOSPHATASE_1"/>
    <property type="match status" value="1"/>
</dbReference>
<dbReference type="InterPro" id="IPR010569">
    <property type="entry name" value="Myotubularin-like_Pase_dom"/>
</dbReference>
<dbReference type="InterPro" id="IPR029021">
    <property type="entry name" value="Prot-tyrosine_phosphatase-like"/>
</dbReference>
<proteinExistence type="inferred from homology"/>
<evidence type="ECO:0000313" key="4">
    <source>
        <dbReference type="Proteomes" id="UP001158576"/>
    </source>
</evidence>
<dbReference type="EMBL" id="OU015568">
    <property type="protein sequence ID" value="CAG5081010.1"/>
    <property type="molecule type" value="Genomic_DNA"/>
</dbReference>
<feature type="domain" description="Myotubularin phosphatase" evidence="2">
    <location>
        <begin position="1"/>
        <end position="301"/>
    </location>
</feature>
<name>A0ABN7RQS9_OIKDI</name>
<dbReference type="PANTHER" id="PTHR10807">
    <property type="entry name" value="MYOTUBULARIN-RELATED"/>
    <property type="match status" value="1"/>
</dbReference>
<evidence type="ECO:0000259" key="2">
    <source>
        <dbReference type="PROSITE" id="PS51339"/>
    </source>
</evidence>
<dbReference type="CDD" id="cd14507">
    <property type="entry name" value="PTP-MTM-like"/>
    <property type="match status" value="1"/>
</dbReference>
<dbReference type="Proteomes" id="UP001158576">
    <property type="component" value="Chromosome PAR"/>
</dbReference>
<accession>A0ABN7RQS9</accession>
<reference evidence="3 4" key="1">
    <citation type="submission" date="2021-04" db="EMBL/GenBank/DDBJ databases">
        <authorList>
            <person name="Bliznina A."/>
        </authorList>
    </citation>
    <scope>NUCLEOTIDE SEQUENCE [LARGE SCALE GENOMIC DNA]</scope>
</reference>
<comment type="similarity">
    <text evidence="1">Belongs to the protein-tyrosine phosphatase family. Non-receptor class myotubularin subfamily.</text>
</comment>
<sequence length="332" mass="38906">MKSSKYDLRAPYLLGERALFRRVARFRCGLKQGKAGRKANRAKGGGYESHDSYEEHGGTTFIERIFCDIDNIHVMRDSLAKVIEALNNPNKKGEKKWFELLDDSKWMQHLRLILIASNRVVDRIKNNGHSTLIHCSDGWDRTPQLSALSQLCLDGYYRTLEGFLVLIDKEWCAFGHKFQDRIGHTVNKPQDTERSPVFIQFLDAVYQIMCQFPEAFEFSERLLIFLAEHLFSARFGNFLFNCVKDRLAHNLHEKTKSIWFHILHNDHRGQFLHPIFDKNSRCKTLVPNTAVIRMTFWIRLYNRFNPSTPRDQLLEWALRSQQRQSQSAPTNM</sequence>
<evidence type="ECO:0000313" key="3">
    <source>
        <dbReference type="EMBL" id="CAG5081010.1"/>
    </source>
</evidence>
<protein>
    <submittedName>
        <fullName evidence="3">Oidioi.mRNA.OKI2018_I69.PAR.g9765.t1.cds</fullName>
    </submittedName>
</protein>
<gene>
    <name evidence="3" type="ORF">OKIOD_LOCUS1323</name>
</gene>
<dbReference type="InterPro" id="IPR030564">
    <property type="entry name" value="Myotubularin"/>
</dbReference>
<dbReference type="Pfam" id="PF06602">
    <property type="entry name" value="Myotub-related"/>
    <property type="match status" value="1"/>
</dbReference>
<dbReference type="PROSITE" id="PS51339">
    <property type="entry name" value="PPASE_MYOTUBULARIN"/>
    <property type="match status" value="1"/>
</dbReference>
<dbReference type="SUPFAM" id="SSF52799">
    <property type="entry name" value="(Phosphotyrosine protein) phosphatases II"/>
    <property type="match status" value="1"/>
</dbReference>